<accession>A0A517PI93</accession>
<keyword evidence="3" id="KW-1185">Reference proteome</keyword>
<organism evidence="2 3">
    <name type="scientific">Gimesia chilikensis</name>
    <dbReference type="NCBI Taxonomy" id="2605989"/>
    <lineage>
        <taxon>Bacteria</taxon>
        <taxon>Pseudomonadati</taxon>
        <taxon>Planctomycetota</taxon>
        <taxon>Planctomycetia</taxon>
        <taxon>Planctomycetales</taxon>
        <taxon>Planctomycetaceae</taxon>
        <taxon>Gimesia</taxon>
    </lineage>
</organism>
<proteinExistence type="predicted"/>
<dbReference type="PANTHER" id="PTHR39339:SF1">
    <property type="entry name" value="CHAD DOMAIN-CONTAINING PROTEIN"/>
    <property type="match status" value="1"/>
</dbReference>
<evidence type="ECO:0000313" key="2">
    <source>
        <dbReference type="EMBL" id="QDT19069.1"/>
    </source>
</evidence>
<dbReference type="Pfam" id="PF05235">
    <property type="entry name" value="CHAD"/>
    <property type="match status" value="1"/>
</dbReference>
<dbReference type="PANTHER" id="PTHR39339">
    <property type="entry name" value="SLR1444 PROTEIN"/>
    <property type="match status" value="1"/>
</dbReference>
<dbReference type="OrthoDB" id="9810907at2"/>
<dbReference type="EMBL" id="CP036266">
    <property type="protein sequence ID" value="QDT19069.1"/>
    <property type="molecule type" value="Genomic_DNA"/>
</dbReference>
<gene>
    <name evidence="2" type="ORF">HG66A1_08330</name>
</gene>
<evidence type="ECO:0000313" key="3">
    <source>
        <dbReference type="Proteomes" id="UP000320421"/>
    </source>
</evidence>
<dbReference type="InterPro" id="IPR038186">
    <property type="entry name" value="CHAD_dom_sf"/>
</dbReference>
<feature type="domain" description="CHAD" evidence="1">
    <location>
        <begin position="8"/>
        <end position="284"/>
    </location>
</feature>
<dbReference type="InterPro" id="IPR007899">
    <property type="entry name" value="CHAD_dom"/>
</dbReference>
<dbReference type="Proteomes" id="UP000320421">
    <property type="component" value="Chromosome"/>
</dbReference>
<dbReference type="Gene3D" id="1.40.20.10">
    <property type="entry name" value="CHAD domain"/>
    <property type="match status" value="1"/>
</dbReference>
<dbReference type="AlphaFoldDB" id="A0A517PI93"/>
<dbReference type="RefSeq" id="WP_145180971.1">
    <property type="nucleotide sequence ID" value="NZ_CP036266.1"/>
</dbReference>
<protein>
    <submittedName>
        <fullName evidence="2">CHAD domain protein</fullName>
    </submittedName>
</protein>
<evidence type="ECO:0000259" key="1">
    <source>
        <dbReference type="PROSITE" id="PS51708"/>
    </source>
</evidence>
<dbReference type="PROSITE" id="PS51708">
    <property type="entry name" value="CHAD"/>
    <property type="match status" value="1"/>
</dbReference>
<dbReference type="SMART" id="SM00880">
    <property type="entry name" value="CHAD"/>
    <property type="match status" value="1"/>
</dbReference>
<sequence>MSYQFEQGESLADGVRRIAGHQVHKAIQELQDSESDRHEAIHEVRKRFKKLRGLIRIVRSGLGDDYSRINVWYRDAGRKLSRVRDAESMLESLAKLKQRFDDPAYVDLFAAFECCFRERKQQLVEEWIDLDQELQQLCDELQTALQQIDEWKIKGKADKILKRGLQRNYRRGAEALAELYVQPHDELFHECRKRSKYLMYHLRLLKKVWEPIVAAQLEELDQLNDYLGDDHDLAVMTSQLTSEPERFGATSDIDQLLTLIGQQREELQSAGLALADRIYAEQPKAFAQRLQAYWKLWQSRSLPRT</sequence>
<reference evidence="2 3" key="1">
    <citation type="submission" date="2019-02" db="EMBL/GenBank/DDBJ databases">
        <title>Deep-cultivation of Planctomycetes and their phenomic and genomic characterization uncovers novel biology.</title>
        <authorList>
            <person name="Wiegand S."/>
            <person name="Jogler M."/>
            <person name="Boedeker C."/>
            <person name="Pinto D."/>
            <person name="Vollmers J."/>
            <person name="Rivas-Marin E."/>
            <person name="Kohn T."/>
            <person name="Peeters S.H."/>
            <person name="Heuer A."/>
            <person name="Rast P."/>
            <person name="Oberbeckmann S."/>
            <person name="Bunk B."/>
            <person name="Jeske O."/>
            <person name="Meyerdierks A."/>
            <person name="Storesund J.E."/>
            <person name="Kallscheuer N."/>
            <person name="Luecker S."/>
            <person name="Lage O.M."/>
            <person name="Pohl T."/>
            <person name="Merkel B.J."/>
            <person name="Hornburger P."/>
            <person name="Mueller R.-W."/>
            <person name="Bruemmer F."/>
            <person name="Labrenz M."/>
            <person name="Spormann A.M."/>
            <person name="Op den Camp H."/>
            <person name="Overmann J."/>
            <person name="Amann R."/>
            <person name="Jetten M.S.M."/>
            <person name="Mascher T."/>
            <person name="Medema M.H."/>
            <person name="Devos D.P."/>
            <person name="Kaster A.-K."/>
            <person name="Ovreas L."/>
            <person name="Rohde M."/>
            <person name="Galperin M.Y."/>
            <person name="Jogler C."/>
        </authorList>
    </citation>
    <scope>NUCLEOTIDE SEQUENCE [LARGE SCALE GENOMIC DNA]</scope>
    <source>
        <strain evidence="2 3">HG66A1</strain>
    </source>
</reference>
<name>A0A517PI93_9PLAN</name>